<dbReference type="InterPro" id="IPR036388">
    <property type="entry name" value="WH-like_DNA-bd_sf"/>
</dbReference>
<reference evidence="6" key="1">
    <citation type="submission" date="2018-06" db="EMBL/GenBank/DDBJ databases">
        <authorList>
            <person name="Zhirakovskaya E."/>
        </authorList>
    </citation>
    <scope>NUCLEOTIDE SEQUENCE</scope>
</reference>
<organism evidence="6">
    <name type="scientific">hydrothermal vent metagenome</name>
    <dbReference type="NCBI Taxonomy" id="652676"/>
    <lineage>
        <taxon>unclassified sequences</taxon>
        <taxon>metagenomes</taxon>
        <taxon>ecological metagenomes</taxon>
    </lineage>
</organism>
<dbReference type="EMBL" id="UOEO01000173">
    <property type="protein sequence ID" value="VAW21542.1"/>
    <property type="molecule type" value="Genomic_DNA"/>
</dbReference>
<dbReference type="Gene3D" id="1.10.10.10">
    <property type="entry name" value="Winged helix-like DNA-binding domain superfamily/Winged helix DNA-binding domain"/>
    <property type="match status" value="1"/>
</dbReference>
<comment type="similarity">
    <text evidence="1">Belongs to the SorC transcriptional regulatory family.</text>
</comment>
<evidence type="ECO:0000259" key="5">
    <source>
        <dbReference type="Pfam" id="PF04198"/>
    </source>
</evidence>
<keyword evidence="4" id="KW-0804">Transcription</keyword>
<dbReference type="PANTHER" id="PTHR34294:SF1">
    <property type="entry name" value="TRANSCRIPTIONAL REGULATOR LSRR"/>
    <property type="match status" value="1"/>
</dbReference>
<evidence type="ECO:0000256" key="4">
    <source>
        <dbReference type="ARBA" id="ARBA00023163"/>
    </source>
</evidence>
<dbReference type="GO" id="GO:0003677">
    <property type="term" value="F:DNA binding"/>
    <property type="evidence" value="ECO:0007669"/>
    <property type="project" value="UniProtKB-KW"/>
</dbReference>
<dbReference type="SUPFAM" id="SSF88659">
    <property type="entry name" value="Sigma3 and sigma4 domains of RNA polymerase sigma factors"/>
    <property type="match status" value="1"/>
</dbReference>
<feature type="domain" description="Sugar-binding" evidence="5">
    <location>
        <begin position="72"/>
        <end position="320"/>
    </location>
</feature>
<evidence type="ECO:0000256" key="1">
    <source>
        <dbReference type="ARBA" id="ARBA00010466"/>
    </source>
</evidence>
<gene>
    <name evidence="6" type="ORF">MNBD_ALPHA12-171</name>
</gene>
<dbReference type="PANTHER" id="PTHR34294">
    <property type="entry name" value="TRANSCRIPTIONAL REGULATOR-RELATED"/>
    <property type="match status" value="1"/>
</dbReference>
<dbReference type="GO" id="GO:0004371">
    <property type="term" value="F:glycerone kinase activity"/>
    <property type="evidence" value="ECO:0007669"/>
    <property type="project" value="UniProtKB-EC"/>
</dbReference>
<accession>A0A3B0U4X5</accession>
<dbReference type="InterPro" id="IPR007324">
    <property type="entry name" value="Sugar-bd_dom_put"/>
</dbReference>
<evidence type="ECO:0000256" key="2">
    <source>
        <dbReference type="ARBA" id="ARBA00023015"/>
    </source>
</evidence>
<dbReference type="InterPro" id="IPR013324">
    <property type="entry name" value="RNA_pol_sigma_r3/r4-like"/>
</dbReference>
<dbReference type="InterPro" id="IPR037171">
    <property type="entry name" value="NagB/RpiA_transferase-like"/>
</dbReference>
<sequence>MATATRRRTVGQVSGESIVIEAAWMYYHDGLNQGEIAKLLQVSRATVVNYLQEARERGYIRISLDPEIFTGHQLAQDLREKFALKAAFVLPGGIGGGENSLLRVARGAADWLPSLLESGDRLGVAWGRTVYEVAQAVEQRKMNNVTVSQLVGSMATPYGFTAEICSADMAQNLGANCINLHAPAVLSDPDLAARLRDEPIIHAQLEALSHCNKAIFAAGSCAPDSHIVGSGVASAADLDWYVKQGATGVLCGRFINAGGQLIPGELDSRMIGVTLDKLQGLKVGLLVSDGADKVIPMLSAIAGGYVTHIVTSNETARLMLDSAE</sequence>
<evidence type="ECO:0000256" key="3">
    <source>
        <dbReference type="ARBA" id="ARBA00023125"/>
    </source>
</evidence>
<protein>
    <submittedName>
        <fullName evidence="6">DAK transcriptional regulator / Putative dihydroxyacetone kinase, dihydroxyacetone binding subunit</fullName>
        <ecNumber evidence="6">2.7.1.29</ecNumber>
    </submittedName>
</protein>
<evidence type="ECO:0000313" key="6">
    <source>
        <dbReference type="EMBL" id="VAW21542.1"/>
    </source>
</evidence>
<keyword evidence="3" id="KW-0238">DNA-binding</keyword>
<dbReference type="GO" id="GO:0030246">
    <property type="term" value="F:carbohydrate binding"/>
    <property type="evidence" value="ECO:0007669"/>
    <property type="project" value="InterPro"/>
</dbReference>
<dbReference type="Pfam" id="PF04198">
    <property type="entry name" value="Sugar-bind"/>
    <property type="match status" value="1"/>
</dbReference>
<keyword evidence="6" id="KW-0418">Kinase</keyword>
<dbReference type="AlphaFoldDB" id="A0A3B0U4X5"/>
<keyword evidence="6" id="KW-0808">Transferase</keyword>
<dbReference type="EC" id="2.7.1.29" evidence="6"/>
<dbReference type="InterPro" id="IPR051054">
    <property type="entry name" value="SorC_transcr_regulators"/>
</dbReference>
<proteinExistence type="inferred from homology"/>
<keyword evidence="2" id="KW-0805">Transcription regulation</keyword>
<dbReference type="SUPFAM" id="SSF100950">
    <property type="entry name" value="NagB/RpiA/CoA transferase-like"/>
    <property type="match status" value="1"/>
</dbReference>
<dbReference type="Gene3D" id="3.40.50.1360">
    <property type="match status" value="1"/>
</dbReference>
<name>A0A3B0U4X5_9ZZZZ</name>